<evidence type="ECO:0000256" key="2">
    <source>
        <dbReference type="ARBA" id="ARBA00022723"/>
    </source>
</evidence>
<dbReference type="HOGENOM" id="CLU_052255_0_0_1"/>
<dbReference type="InterPro" id="IPR055187">
    <property type="entry name" value="C2CH-3rd_BIRD-IDD"/>
</dbReference>
<reference evidence="14" key="2">
    <citation type="submission" date="2018-05" db="EMBL/GenBank/DDBJ databases">
        <title>OpunRS2 (Oryza punctata Reference Sequence Version 2).</title>
        <authorList>
            <person name="Zhang J."/>
            <person name="Kudrna D."/>
            <person name="Lee S."/>
            <person name="Talag J."/>
            <person name="Welchert J."/>
            <person name="Wing R.A."/>
        </authorList>
    </citation>
    <scope>NUCLEOTIDE SEQUENCE [LARGE SCALE GENOMIC DNA]</scope>
</reference>
<dbReference type="Gene3D" id="3.30.160.60">
    <property type="entry name" value="Classic Zinc Finger"/>
    <property type="match status" value="1"/>
</dbReference>
<proteinExistence type="inferred from homology"/>
<organism evidence="14">
    <name type="scientific">Oryza punctata</name>
    <name type="common">Red rice</name>
    <dbReference type="NCBI Taxonomy" id="4537"/>
    <lineage>
        <taxon>Eukaryota</taxon>
        <taxon>Viridiplantae</taxon>
        <taxon>Streptophyta</taxon>
        <taxon>Embryophyta</taxon>
        <taxon>Tracheophyta</taxon>
        <taxon>Spermatophyta</taxon>
        <taxon>Magnoliopsida</taxon>
        <taxon>Liliopsida</taxon>
        <taxon>Poales</taxon>
        <taxon>Poaceae</taxon>
        <taxon>BOP clade</taxon>
        <taxon>Oryzoideae</taxon>
        <taxon>Oryzeae</taxon>
        <taxon>Oryzinae</taxon>
        <taxon>Oryza</taxon>
    </lineage>
</organism>
<dbReference type="EnsemblPlants" id="OPUNC05G16080.1">
    <property type="protein sequence ID" value="OPUNC05G16080.1"/>
    <property type="gene ID" value="OPUNC05G16080"/>
</dbReference>
<keyword evidence="2" id="KW-0479">Metal-binding</keyword>
<evidence type="ECO:0000256" key="5">
    <source>
        <dbReference type="ARBA" id="ARBA00022833"/>
    </source>
</evidence>
<keyword evidence="3" id="KW-0677">Repeat</keyword>
<keyword evidence="8" id="KW-0539">Nucleus</keyword>
<dbReference type="InterPro" id="IPR003616">
    <property type="entry name" value="Post-SET_dom"/>
</dbReference>
<dbReference type="GO" id="GO:0008270">
    <property type="term" value="F:zinc ion binding"/>
    <property type="evidence" value="ECO:0007669"/>
    <property type="project" value="UniProtKB-KW"/>
</dbReference>
<dbReference type="OMA" id="CRGRRYW"/>
<evidence type="ECO:0000256" key="11">
    <source>
        <dbReference type="SAM" id="MobiDB-lite"/>
    </source>
</evidence>
<evidence type="ECO:0000313" key="15">
    <source>
        <dbReference type="Proteomes" id="UP000026962"/>
    </source>
</evidence>
<reference evidence="14" key="1">
    <citation type="submission" date="2015-04" db="UniProtKB">
        <authorList>
            <consortium name="EnsemblPlants"/>
        </authorList>
    </citation>
    <scope>IDENTIFICATION</scope>
</reference>
<dbReference type="InterPro" id="IPR036236">
    <property type="entry name" value="Znf_C2H2_sf"/>
</dbReference>
<feature type="domain" description="C2H2-type" evidence="12">
    <location>
        <begin position="207"/>
        <end position="234"/>
    </location>
</feature>
<keyword evidence="4 10" id="KW-0863">Zinc-finger</keyword>
<evidence type="ECO:0000256" key="3">
    <source>
        <dbReference type="ARBA" id="ARBA00022737"/>
    </source>
</evidence>
<dbReference type="STRING" id="4537.A0A0E0L342"/>
<evidence type="ECO:0000256" key="1">
    <source>
        <dbReference type="ARBA" id="ARBA00004123"/>
    </source>
</evidence>
<dbReference type="Pfam" id="PF22995">
    <property type="entry name" value="C2CH-3rd_BIRD-IDD"/>
    <property type="match status" value="1"/>
</dbReference>
<feature type="compositionally biased region" description="Basic and acidic residues" evidence="11">
    <location>
        <begin position="143"/>
        <end position="162"/>
    </location>
</feature>
<dbReference type="PANTHER" id="PTHR45878:SF35">
    <property type="entry name" value="OS05G0444200 PROTEIN"/>
    <property type="match status" value="1"/>
</dbReference>
<evidence type="ECO:0000256" key="4">
    <source>
        <dbReference type="ARBA" id="ARBA00022771"/>
    </source>
</evidence>
<evidence type="ECO:0000256" key="10">
    <source>
        <dbReference type="PROSITE-ProRule" id="PRU00042"/>
    </source>
</evidence>
<feature type="compositionally biased region" description="Pro residues" evidence="11">
    <location>
        <begin position="28"/>
        <end position="37"/>
    </location>
</feature>
<dbReference type="Proteomes" id="UP000026962">
    <property type="component" value="Chromosome 5"/>
</dbReference>
<dbReference type="PROSITE" id="PS50157">
    <property type="entry name" value="ZINC_FINGER_C2H2_2"/>
    <property type="match status" value="1"/>
</dbReference>
<keyword evidence="15" id="KW-1185">Reference proteome</keyword>
<dbReference type="InterPro" id="IPR059161">
    <property type="entry name" value="Znf-C2H2_STOP1/2_3rd"/>
</dbReference>
<comment type="similarity">
    <text evidence="9">Belongs to the WIP C2H2-type zinc-finger protein family.</text>
</comment>
<dbReference type="InterPro" id="IPR043584">
    <property type="entry name" value="WIP1/2/3/4/5/6"/>
</dbReference>
<dbReference type="FunFam" id="3.30.160.60:FF:000523">
    <property type="entry name" value="Zinc finger protein WIP2"/>
    <property type="match status" value="1"/>
</dbReference>
<dbReference type="Pfam" id="PF23115">
    <property type="entry name" value="zf-C2H2_STOP2_3rd"/>
    <property type="match status" value="1"/>
</dbReference>
<evidence type="ECO:0000313" key="14">
    <source>
        <dbReference type="EnsemblPlants" id="OPUNC05G16080.1"/>
    </source>
</evidence>
<keyword evidence="7" id="KW-0804">Transcription</keyword>
<feature type="region of interest" description="Disordered" evidence="11">
    <location>
        <begin position="20"/>
        <end position="162"/>
    </location>
</feature>
<dbReference type="InterPro" id="IPR013087">
    <property type="entry name" value="Znf_C2H2_type"/>
</dbReference>
<comment type="subcellular location">
    <subcellularLocation>
        <location evidence="1">Nucleus</location>
    </subcellularLocation>
</comment>
<dbReference type="AlphaFoldDB" id="A0A0E0L342"/>
<feature type="compositionally biased region" description="Acidic residues" evidence="11">
    <location>
        <begin position="118"/>
        <end position="142"/>
    </location>
</feature>
<evidence type="ECO:0000259" key="13">
    <source>
        <dbReference type="PROSITE" id="PS50868"/>
    </source>
</evidence>
<name>A0A0E0L342_ORYPU</name>
<evidence type="ECO:0000256" key="9">
    <source>
        <dbReference type="ARBA" id="ARBA00023452"/>
    </source>
</evidence>
<dbReference type="PANTHER" id="PTHR45878">
    <property type="entry name" value="ZINC FINGER PROTEIN WIP2"/>
    <property type="match status" value="1"/>
</dbReference>
<keyword evidence="5" id="KW-0862">Zinc</keyword>
<accession>A0A0E0L342</accession>
<dbReference type="eggNOG" id="KOG1721">
    <property type="taxonomic scope" value="Eukaryota"/>
</dbReference>
<keyword evidence="6" id="KW-0805">Transcription regulation</keyword>
<dbReference type="GO" id="GO:0003700">
    <property type="term" value="F:DNA-binding transcription factor activity"/>
    <property type="evidence" value="ECO:0007669"/>
    <property type="project" value="InterPro"/>
</dbReference>
<evidence type="ECO:0000256" key="6">
    <source>
        <dbReference type="ARBA" id="ARBA00023015"/>
    </source>
</evidence>
<dbReference type="PROSITE" id="PS00028">
    <property type="entry name" value="ZINC_FINGER_C2H2_1"/>
    <property type="match status" value="1"/>
</dbReference>
<evidence type="ECO:0000256" key="8">
    <source>
        <dbReference type="ARBA" id="ARBA00023242"/>
    </source>
</evidence>
<dbReference type="Gramene" id="OPUNC05G16080.1">
    <property type="protein sequence ID" value="OPUNC05G16080.1"/>
    <property type="gene ID" value="OPUNC05G16080"/>
</dbReference>
<evidence type="ECO:0008006" key="16">
    <source>
        <dbReference type="Google" id="ProtNLM"/>
    </source>
</evidence>
<feature type="domain" description="Post-SET" evidence="13">
    <location>
        <begin position="252"/>
        <end position="268"/>
    </location>
</feature>
<feature type="compositionally biased region" description="Low complexity" evidence="11">
    <location>
        <begin position="38"/>
        <end position="48"/>
    </location>
</feature>
<evidence type="ECO:0000256" key="7">
    <source>
        <dbReference type="ARBA" id="ARBA00023163"/>
    </source>
</evidence>
<sequence length="386" mass="41870">MVLRACTMVEGSGFGGGVPFFEWLKPRSSPPPSPSPSPSSSSTTTSSSLTAQQPRGSAGTMLCLPLLGRLGEEPVADDDGAMNNPPVKEEVSNTTDDYAGVDLNIGLPATGGCSSEDAPMDEDEEDDDDDDEEEEETEDDEEKAAGHDGCKVEEEREQVHSEGSKYYVSVGGEDQSSNAGDVDAGACRGRRYWIPTPAQILIGPVQFVCHVCNKAFNRYNNMQMHMWGHGREYRKGPESLKGTQATATLALLKLPCYCCAAGCRNNVGHPRARPLKDFRTLQTHYKRKHGAKPFACRRCAKPFAVKGDWRTHEKNCGKRWFCACGSDFKHKRSLNDHVRSFGGGHFPVAATAAPACAAAAPPPKQQQRIIRFDDAMATMHGGGLMN</sequence>
<protein>
    <recommendedName>
        <fullName evidence="16">C2H2-type domain-containing protein</fullName>
    </recommendedName>
</protein>
<dbReference type="GO" id="GO:0005634">
    <property type="term" value="C:nucleus"/>
    <property type="evidence" value="ECO:0007669"/>
    <property type="project" value="UniProtKB-SubCell"/>
</dbReference>
<dbReference type="SUPFAM" id="SSF57667">
    <property type="entry name" value="beta-beta-alpha zinc fingers"/>
    <property type="match status" value="2"/>
</dbReference>
<dbReference type="PROSITE" id="PS50868">
    <property type="entry name" value="POST_SET"/>
    <property type="match status" value="1"/>
</dbReference>
<evidence type="ECO:0000259" key="12">
    <source>
        <dbReference type="PROSITE" id="PS50157"/>
    </source>
</evidence>